<dbReference type="Proteomes" id="UP001209878">
    <property type="component" value="Unassembled WGS sequence"/>
</dbReference>
<keyword evidence="3" id="KW-1185">Reference proteome</keyword>
<evidence type="ECO:0000256" key="1">
    <source>
        <dbReference type="SAM" id="Phobius"/>
    </source>
</evidence>
<sequence>MDLLSMLTVIIGLHVAVGLFLFGSIIDQGGKVSLFNIKTFADHKCFQAISGSPQGEFEQCKKLITRMTIGFNTTVMHKVAGLHIGVSTVKCTRWQHHIVRVPSTCEVCFFHLLAGL</sequence>
<dbReference type="EMBL" id="JAODUO010000019">
    <property type="protein sequence ID" value="KAK2192965.1"/>
    <property type="molecule type" value="Genomic_DNA"/>
</dbReference>
<dbReference type="AlphaFoldDB" id="A0AAD9PDU9"/>
<evidence type="ECO:0000313" key="3">
    <source>
        <dbReference type="Proteomes" id="UP001209878"/>
    </source>
</evidence>
<gene>
    <name evidence="2" type="ORF">NP493_19g06004</name>
</gene>
<organism evidence="2 3">
    <name type="scientific">Ridgeia piscesae</name>
    <name type="common">Tubeworm</name>
    <dbReference type="NCBI Taxonomy" id="27915"/>
    <lineage>
        <taxon>Eukaryota</taxon>
        <taxon>Metazoa</taxon>
        <taxon>Spiralia</taxon>
        <taxon>Lophotrochozoa</taxon>
        <taxon>Annelida</taxon>
        <taxon>Polychaeta</taxon>
        <taxon>Sedentaria</taxon>
        <taxon>Canalipalpata</taxon>
        <taxon>Sabellida</taxon>
        <taxon>Siboglinidae</taxon>
        <taxon>Ridgeia</taxon>
    </lineage>
</organism>
<keyword evidence="1" id="KW-0472">Membrane</keyword>
<reference evidence="2" key="1">
    <citation type="journal article" date="2023" name="Mol. Biol. Evol.">
        <title>Third-Generation Sequencing Reveals the Adaptive Role of the Epigenome in Three Deep-Sea Polychaetes.</title>
        <authorList>
            <person name="Perez M."/>
            <person name="Aroh O."/>
            <person name="Sun Y."/>
            <person name="Lan Y."/>
            <person name="Juniper S.K."/>
            <person name="Young C.R."/>
            <person name="Angers B."/>
            <person name="Qian P.Y."/>
        </authorList>
    </citation>
    <scope>NUCLEOTIDE SEQUENCE</scope>
    <source>
        <strain evidence="2">R07B-5</strain>
    </source>
</reference>
<keyword evidence="1" id="KW-0812">Transmembrane</keyword>
<name>A0AAD9PDU9_RIDPI</name>
<keyword evidence="1" id="KW-1133">Transmembrane helix</keyword>
<protein>
    <submittedName>
        <fullName evidence="2">Uncharacterized protein</fullName>
    </submittedName>
</protein>
<comment type="caution">
    <text evidence="2">The sequence shown here is derived from an EMBL/GenBank/DDBJ whole genome shotgun (WGS) entry which is preliminary data.</text>
</comment>
<evidence type="ECO:0000313" key="2">
    <source>
        <dbReference type="EMBL" id="KAK2192965.1"/>
    </source>
</evidence>
<proteinExistence type="predicted"/>
<feature type="transmembrane region" description="Helical" evidence="1">
    <location>
        <begin position="6"/>
        <end position="26"/>
    </location>
</feature>
<accession>A0AAD9PDU9</accession>